<dbReference type="Gene3D" id="1.10.3290.10">
    <property type="entry name" value="Fido-like domain"/>
    <property type="match status" value="1"/>
</dbReference>
<gene>
    <name evidence="4" type="ORF">MRX98_03115</name>
</gene>
<dbReference type="PANTHER" id="PTHR13504">
    <property type="entry name" value="FIDO DOMAIN-CONTAINING PROTEIN DDB_G0283145"/>
    <property type="match status" value="1"/>
</dbReference>
<feature type="binding site" evidence="2">
    <location>
        <begin position="217"/>
        <end position="224"/>
    </location>
    <ligand>
        <name>ATP</name>
        <dbReference type="ChEBI" id="CHEBI:30616"/>
    </ligand>
</feature>
<comment type="caution">
    <text evidence="4">The sequence shown here is derived from an EMBL/GenBank/DDBJ whole genome shotgun (WGS) entry which is preliminary data.</text>
</comment>
<dbReference type="Proteomes" id="UP001165427">
    <property type="component" value="Unassembled WGS sequence"/>
</dbReference>
<dbReference type="InterPro" id="IPR040198">
    <property type="entry name" value="Fido_containing"/>
</dbReference>
<dbReference type="SUPFAM" id="SSF140931">
    <property type="entry name" value="Fic-like"/>
    <property type="match status" value="1"/>
</dbReference>
<organism evidence="4 5">
    <name type="scientific">Desulfatitalea alkaliphila</name>
    <dbReference type="NCBI Taxonomy" id="2929485"/>
    <lineage>
        <taxon>Bacteria</taxon>
        <taxon>Pseudomonadati</taxon>
        <taxon>Thermodesulfobacteriota</taxon>
        <taxon>Desulfobacteria</taxon>
        <taxon>Desulfobacterales</taxon>
        <taxon>Desulfosarcinaceae</taxon>
        <taxon>Desulfatitalea</taxon>
    </lineage>
</organism>
<dbReference type="EMBL" id="JALJRB010000002">
    <property type="protein sequence ID" value="MCJ8499551.1"/>
    <property type="molecule type" value="Genomic_DNA"/>
</dbReference>
<evidence type="ECO:0000256" key="1">
    <source>
        <dbReference type="PIRSR" id="PIRSR640198-1"/>
    </source>
</evidence>
<dbReference type="GO" id="GO:0005524">
    <property type="term" value="F:ATP binding"/>
    <property type="evidence" value="ECO:0007669"/>
    <property type="project" value="UniProtKB-KW"/>
</dbReference>
<dbReference type="InterPro" id="IPR003812">
    <property type="entry name" value="Fido"/>
</dbReference>
<feature type="active site" evidence="1">
    <location>
        <position position="213"/>
    </location>
</feature>
<evidence type="ECO:0000259" key="3">
    <source>
        <dbReference type="PROSITE" id="PS51459"/>
    </source>
</evidence>
<name>A0AA41R0Y9_9BACT</name>
<dbReference type="PANTHER" id="PTHR13504:SF38">
    <property type="entry name" value="FIDO DOMAIN-CONTAINING PROTEIN"/>
    <property type="match status" value="1"/>
</dbReference>
<keyword evidence="2" id="KW-0067">ATP-binding</keyword>
<sequence length="413" mass="46401">MDGASVGQIFDPPIPFHRLGELKDMAQAVVVASATLEGRIAPQTAAALGDRLRFLNSYHSNLIEGHKTSILDIEAALQQDYARDAEKRYAQQLCAAHVQTERALMAEMLTDPPPNPCAFDFVRRIHRMFYEQLPAEHRFTHSRGGFTPHSVMPGHMRDGDISLDGGATVHGPTARQLPALYDTFSRLYQPHHFHGDERLIAAAAAHHRLLWLHPFRDGNGRVARLFSGLYLAAVGINRTNLWSLSRGFSRNKQWYMTNLQSADSPTADRSGFDQPFFADYCLYFLEVCLDQAIFMDKILGLQRIDARIDGYIKDRRASRGAIHPIDPRAAKLLKALFLQGEIPRGEARAVMGMESQTDRHARRIVSQLISEGLVRSTTHRAPLTIGFPTKVLRYYFPDIFDLSVLGETPEETA</sequence>
<proteinExistence type="predicted"/>
<evidence type="ECO:0000313" key="4">
    <source>
        <dbReference type="EMBL" id="MCJ8499551.1"/>
    </source>
</evidence>
<dbReference type="RefSeq" id="WP_246902918.1">
    <property type="nucleotide sequence ID" value="NZ_JALJRB010000002.1"/>
</dbReference>
<protein>
    <submittedName>
        <fullName evidence="4">Fic family protein</fullName>
    </submittedName>
</protein>
<dbReference type="AlphaFoldDB" id="A0AA41R0Y9"/>
<keyword evidence="5" id="KW-1185">Reference proteome</keyword>
<accession>A0AA41R0Y9</accession>
<keyword evidence="2" id="KW-0547">Nucleotide-binding</keyword>
<reference evidence="4" key="1">
    <citation type="submission" date="2022-04" db="EMBL/GenBank/DDBJ databases">
        <title>Desulfatitalea alkaliphila sp. nov., a novel anaerobic sulfate-reducing bacterium isolated from terrestrial mud volcano, Taman Peninsula, Russia.</title>
        <authorList>
            <person name="Khomyakova M.A."/>
            <person name="Merkel A.Y."/>
            <person name="Slobodkin A.I."/>
        </authorList>
    </citation>
    <scope>NUCLEOTIDE SEQUENCE</scope>
    <source>
        <strain evidence="4">M08but</strain>
    </source>
</reference>
<dbReference type="InterPro" id="IPR036597">
    <property type="entry name" value="Fido-like_dom_sf"/>
</dbReference>
<feature type="domain" description="Fido" evidence="3">
    <location>
        <begin position="117"/>
        <end position="286"/>
    </location>
</feature>
<evidence type="ECO:0000256" key="2">
    <source>
        <dbReference type="PIRSR" id="PIRSR640198-2"/>
    </source>
</evidence>
<evidence type="ECO:0000313" key="5">
    <source>
        <dbReference type="Proteomes" id="UP001165427"/>
    </source>
</evidence>
<dbReference type="Pfam" id="PF02661">
    <property type="entry name" value="Fic"/>
    <property type="match status" value="1"/>
</dbReference>
<dbReference type="PROSITE" id="PS51459">
    <property type="entry name" value="FIDO"/>
    <property type="match status" value="1"/>
</dbReference>